<dbReference type="EMBL" id="MUJZ01048778">
    <property type="protein sequence ID" value="OTF74073.1"/>
    <property type="molecule type" value="Genomic_DNA"/>
</dbReference>
<evidence type="ECO:0000313" key="3">
    <source>
        <dbReference type="Proteomes" id="UP000194236"/>
    </source>
</evidence>
<protein>
    <submittedName>
        <fullName evidence="2">Uncharacterized protein</fullName>
    </submittedName>
</protein>
<accession>A0A1Y3B2H6</accession>
<dbReference type="Proteomes" id="UP000194236">
    <property type="component" value="Unassembled WGS sequence"/>
</dbReference>
<keyword evidence="3" id="KW-1185">Reference proteome</keyword>
<comment type="caution">
    <text evidence="2">The sequence shown here is derived from an EMBL/GenBank/DDBJ whole genome shotgun (WGS) entry which is preliminary data.</text>
</comment>
<evidence type="ECO:0000256" key="1">
    <source>
        <dbReference type="SAM" id="MobiDB-lite"/>
    </source>
</evidence>
<gene>
    <name evidence="2" type="ORF">BLA29_014252</name>
</gene>
<feature type="compositionally biased region" description="Basic and acidic residues" evidence="1">
    <location>
        <begin position="21"/>
        <end position="37"/>
    </location>
</feature>
<evidence type="ECO:0000313" key="2">
    <source>
        <dbReference type="EMBL" id="OTF74073.1"/>
    </source>
</evidence>
<name>A0A1Y3B2H6_EURMA</name>
<organism evidence="2 3">
    <name type="scientific">Euroglyphus maynei</name>
    <name type="common">Mayne's house dust mite</name>
    <dbReference type="NCBI Taxonomy" id="6958"/>
    <lineage>
        <taxon>Eukaryota</taxon>
        <taxon>Metazoa</taxon>
        <taxon>Ecdysozoa</taxon>
        <taxon>Arthropoda</taxon>
        <taxon>Chelicerata</taxon>
        <taxon>Arachnida</taxon>
        <taxon>Acari</taxon>
        <taxon>Acariformes</taxon>
        <taxon>Sarcoptiformes</taxon>
        <taxon>Astigmata</taxon>
        <taxon>Psoroptidia</taxon>
        <taxon>Analgoidea</taxon>
        <taxon>Pyroglyphidae</taxon>
        <taxon>Pyroglyphinae</taxon>
        <taxon>Euroglyphus</taxon>
    </lineage>
</organism>
<sequence>MAEGDSIAMEQPTSDASTADISHHHQDMNGHHQDRSPSRSTTGGIGGGFKKSKTGTGTSTTLSNNNKRASRSSLANIQVILLDDEEFTCEIDVSHFFVDNQYY</sequence>
<feature type="compositionally biased region" description="Polar residues" evidence="1">
    <location>
        <begin position="11"/>
        <end position="20"/>
    </location>
</feature>
<reference evidence="2 3" key="1">
    <citation type="submission" date="2017-03" db="EMBL/GenBank/DDBJ databases">
        <title>Genome Survey of Euroglyphus maynei.</title>
        <authorList>
            <person name="Arlian L.G."/>
            <person name="Morgan M.S."/>
            <person name="Rider S.D."/>
        </authorList>
    </citation>
    <scope>NUCLEOTIDE SEQUENCE [LARGE SCALE GENOMIC DNA]</scope>
    <source>
        <strain evidence="2">Arlian Lab</strain>
        <tissue evidence="2">Whole body</tissue>
    </source>
</reference>
<feature type="region of interest" description="Disordered" evidence="1">
    <location>
        <begin position="1"/>
        <end position="70"/>
    </location>
</feature>
<dbReference type="AlphaFoldDB" id="A0A1Y3B2H6"/>
<proteinExistence type="predicted"/>